<sequence length="107" mass="11988">MKKTIAVAASKITDHNIHEGKGKAFKHNTTSTNQITLDREALEGVETLRNWTPSLISKEGVNEQIGKEEGEILQLNNIWTPKQLSHNTKVRILGTEVKTSHLYGEQL</sequence>
<evidence type="ECO:0000313" key="2">
    <source>
        <dbReference type="Proteomes" id="UP000269396"/>
    </source>
</evidence>
<evidence type="ECO:0000313" key="1">
    <source>
        <dbReference type="EMBL" id="VDP28157.1"/>
    </source>
</evidence>
<proteinExistence type="predicted"/>
<reference evidence="1 2" key="1">
    <citation type="submission" date="2018-11" db="EMBL/GenBank/DDBJ databases">
        <authorList>
            <consortium name="Pathogen Informatics"/>
        </authorList>
    </citation>
    <scope>NUCLEOTIDE SEQUENCE [LARGE SCALE GENOMIC DNA]</scope>
    <source>
        <strain>Denwood</strain>
        <strain evidence="2">Zambia</strain>
    </source>
</reference>
<gene>
    <name evidence="1" type="ORF">SMTD_LOCUS5339</name>
</gene>
<dbReference type="Pfam" id="PF20049">
    <property type="entry name" value="DUF6451"/>
    <property type="match status" value="1"/>
</dbReference>
<keyword evidence="2" id="KW-1185">Reference proteome</keyword>
<accession>A0A183NTA3</accession>
<dbReference type="EMBL" id="UZAL01026982">
    <property type="protein sequence ID" value="VDP28157.1"/>
    <property type="molecule type" value="Genomic_DNA"/>
</dbReference>
<organism evidence="1 2">
    <name type="scientific">Schistosoma mattheei</name>
    <dbReference type="NCBI Taxonomy" id="31246"/>
    <lineage>
        <taxon>Eukaryota</taxon>
        <taxon>Metazoa</taxon>
        <taxon>Spiralia</taxon>
        <taxon>Lophotrochozoa</taxon>
        <taxon>Platyhelminthes</taxon>
        <taxon>Trematoda</taxon>
        <taxon>Digenea</taxon>
        <taxon>Strigeidida</taxon>
        <taxon>Schistosomatoidea</taxon>
        <taxon>Schistosomatidae</taxon>
        <taxon>Schistosoma</taxon>
    </lineage>
</organism>
<dbReference type="InterPro" id="IPR045609">
    <property type="entry name" value="DUF6451"/>
</dbReference>
<dbReference type="Proteomes" id="UP000269396">
    <property type="component" value="Unassembled WGS sequence"/>
</dbReference>
<name>A0A183NTA3_9TREM</name>
<protein>
    <submittedName>
        <fullName evidence="1">Uncharacterized protein</fullName>
    </submittedName>
</protein>
<dbReference type="AlphaFoldDB" id="A0A183NTA3"/>